<proteinExistence type="predicted"/>
<evidence type="ECO:0000313" key="2">
    <source>
        <dbReference type="Proteomes" id="UP000307217"/>
    </source>
</evidence>
<dbReference type="OrthoDB" id="6316135at2"/>
<accession>A0A5S3VAZ9</accession>
<organism evidence="1 2">
    <name type="scientific">Pseudoalteromonas aurantia</name>
    <dbReference type="NCBI Taxonomy" id="43654"/>
    <lineage>
        <taxon>Bacteria</taxon>
        <taxon>Pseudomonadati</taxon>
        <taxon>Pseudomonadota</taxon>
        <taxon>Gammaproteobacteria</taxon>
        <taxon>Alteromonadales</taxon>
        <taxon>Pseudoalteromonadaceae</taxon>
        <taxon>Pseudoalteromonas</taxon>
    </lineage>
</organism>
<comment type="caution">
    <text evidence="1">The sequence shown here is derived from an EMBL/GenBank/DDBJ whole genome shotgun (WGS) entry which is preliminary data.</text>
</comment>
<protein>
    <submittedName>
        <fullName evidence="1">Uncharacterized protein</fullName>
    </submittedName>
</protein>
<name>A0A5S3VAZ9_9GAMM</name>
<gene>
    <name evidence="1" type="ORF">CWC19_06125</name>
</gene>
<evidence type="ECO:0000313" key="1">
    <source>
        <dbReference type="EMBL" id="TMO69147.1"/>
    </source>
</evidence>
<reference evidence="1 2" key="1">
    <citation type="submission" date="2018-01" db="EMBL/GenBank/DDBJ databases">
        <authorList>
            <person name="Paulsen S."/>
            <person name="Gram L.K."/>
        </authorList>
    </citation>
    <scope>NUCLEOTIDE SEQUENCE [LARGE SCALE GENOMIC DNA]</scope>
    <source>
        <strain evidence="1 2">S3790</strain>
    </source>
</reference>
<dbReference type="AlphaFoldDB" id="A0A5S3VAZ9"/>
<dbReference type="RefSeq" id="WP_138590951.1">
    <property type="nucleotide sequence ID" value="NZ_PNBX01000023.1"/>
</dbReference>
<dbReference type="EMBL" id="PNBX01000023">
    <property type="protein sequence ID" value="TMO69147.1"/>
    <property type="molecule type" value="Genomic_DNA"/>
</dbReference>
<reference evidence="2" key="2">
    <citation type="submission" date="2019-06" db="EMBL/GenBank/DDBJ databases">
        <title>Co-occurence of chitin degradation, pigmentation and bioactivity in marine Pseudoalteromonas.</title>
        <authorList>
            <person name="Sonnenschein E.C."/>
            <person name="Bech P.K."/>
        </authorList>
    </citation>
    <scope>NUCLEOTIDE SEQUENCE [LARGE SCALE GENOMIC DNA]</scope>
    <source>
        <strain evidence="2">S3790</strain>
    </source>
</reference>
<dbReference type="Proteomes" id="UP000307217">
    <property type="component" value="Unassembled WGS sequence"/>
</dbReference>
<sequence length="69" mass="7667">MSRALKMQRLAIFFATIAILPLLISLSAELTSTILQCTVKAVLPTDYRMFNYDIGMILAVAYTAGGQYY</sequence>